<dbReference type="InterPro" id="IPR050410">
    <property type="entry name" value="CCR4/nocturin_mRNA_transcr"/>
</dbReference>
<dbReference type="GO" id="GO:0004519">
    <property type="term" value="F:endonuclease activity"/>
    <property type="evidence" value="ECO:0007669"/>
    <property type="project" value="UniProtKB-KW"/>
</dbReference>
<dbReference type="CDD" id="cd09083">
    <property type="entry name" value="EEP-1"/>
    <property type="match status" value="1"/>
</dbReference>
<dbReference type="RefSeq" id="WP_153512509.1">
    <property type="nucleotide sequence ID" value="NZ_CP045652.1"/>
</dbReference>
<sequence length="283" mass="32210">MKRILISLTLLLFISFSYAQKFKVATFNVATFNIRMKTKADTGNLWDVRKTAVNNLIKYHEFDIFGVQEAFKEQLDDMLAGLPDFQYVGVGRDDGSNKGEHSAILYNAKRFKVLKNGTFWLSGTDTEKPNKGWDAALPRICTWGVFQDKTNGKKFIFMNTHFDHIGTEARVESAKLMLSKAKEFAKDLPLIVTGDFNVDENNPAYFTLAKSDVVQDVYDLSPIIYEPNSTFNAWGKDIKAKGRIDHIFITKPFKVLKYGVLTDTYLGRFPSDHFPVATTLSWK</sequence>
<evidence type="ECO:0000313" key="4">
    <source>
        <dbReference type="Proteomes" id="UP000326921"/>
    </source>
</evidence>
<name>A0A5Q0QID6_9SPHI</name>
<dbReference type="SUPFAM" id="SSF56219">
    <property type="entry name" value="DNase I-like"/>
    <property type="match status" value="1"/>
</dbReference>
<evidence type="ECO:0000259" key="2">
    <source>
        <dbReference type="Pfam" id="PF03372"/>
    </source>
</evidence>
<feature type="domain" description="Endonuclease/exonuclease/phosphatase" evidence="2">
    <location>
        <begin position="30"/>
        <end position="273"/>
    </location>
</feature>
<gene>
    <name evidence="3" type="ORF">GFH32_15755</name>
</gene>
<dbReference type="EMBL" id="CP045652">
    <property type="protein sequence ID" value="QGA27682.1"/>
    <property type="molecule type" value="Genomic_DNA"/>
</dbReference>
<dbReference type="KEGG" id="sphe:GFH32_15755"/>
<reference evidence="3 4" key="1">
    <citation type="submission" date="2019-10" db="EMBL/GenBank/DDBJ databases">
        <authorList>
            <person name="Dong K."/>
        </authorList>
    </citation>
    <scope>NUCLEOTIDE SEQUENCE [LARGE SCALE GENOMIC DNA]</scope>
    <source>
        <strain evidence="4">dk4302</strain>
    </source>
</reference>
<protein>
    <submittedName>
        <fullName evidence="3">Endonuclease</fullName>
    </submittedName>
</protein>
<keyword evidence="3" id="KW-0378">Hydrolase</keyword>
<keyword evidence="3" id="KW-0540">Nuclease</keyword>
<feature type="signal peptide" evidence="1">
    <location>
        <begin position="1"/>
        <end position="19"/>
    </location>
</feature>
<organism evidence="3 4">
    <name type="scientific">Sphingobacterium zhuxiongii</name>
    <dbReference type="NCBI Taxonomy" id="2662364"/>
    <lineage>
        <taxon>Bacteria</taxon>
        <taxon>Pseudomonadati</taxon>
        <taxon>Bacteroidota</taxon>
        <taxon>Sphingobacteriia</taxon>
        <taxon>Sphingobacteriales</taxon>
        <taxon>Sphingobacteriaceae</taxon>
        <taxon>Sphingobacterium</taxon>
    </lineage>
</organism>
<feature type="chain" id="PRO_5025011939" evidence="1">
    <location>
        <begin position="20"/>
        <end position="283"/>
    </location>
</feature>
<dbReference type="Gene3D" id="3.60.10.10">
    <property type="entry name" value="Endonuclease/exonuclease/phosphatase"/>
    <property type="match status" value="1"/>
</dbReference>
<keyword evidence="3" id="KW-0255">Endonuclease</keyword>
<dbReference type="Proteomes" id="UP000326921">
    <property type="component" value="Chromosome"/>
</dbReference>
<keyword evidence="1" id="KW-0732">Signal</keyword>
<dbReference type="GO" id="GO:0000175">
    <property type="term" value="F:3'-5'-RNA exonuclease activity"/>
    <property type="evidence" value="ECO:0007669"/>
    <property type="project" value="TreeGrafter"/>
</dbReference>
<evidence type="ECO:0000256" key="1">
    <source>
        <dbReference type="SAM" id="SignalP"/>
    </source>
</evidence>
<accession>A0A5Q0QID6</accession>
<dbReference type="PANTHER" id="PTHR12121:SF36">
    <property type="entry name" value="ENDONUCLEASE_EXONUCLEASE_PHOSPHATASE DOMAIN-CONTAINING PROTEIN"/>
    <property type="match status" value="1"/>
</dbReference>
<dbReference type="AlphaFoldDB" id="A0A5Q0QID6"/>
<evidence type="ECO:0000313" key="3">
    <source>
        <dbReference type="EMBL" id="QGA27682.1"/>
    </source>
</evidence>
<dbReference type="PANTHER" id="PTHR12121">
    <property type="entry name" value="CARBON CATABOLITE REPRESSOR PROTEIN 4"/>
    <property type="match status" value="1"/>
</dbReference>
<proteinExistence type="predicted"/>
<dbReference type="Pfam" id="PF03372">
    <property type="entry name" value="Exo_endo_phos"/>
    <property type="match status" value="1"/>
</dbReference>
<dbReference type="InterPro" id="IPR005135">
    <property type="entry name" value="Endo/exonuclease/phosphatase"/>
</dbReference>
<dbReference type="InterPro" id="IPR036691">
    <property type="entry name" value="Endo/exonu/phosph_ase_sf"/>
</dbReference>
<keyword evidence="4" id="KW-1185">Reference proteome</keyword>